<keyword evidence="1" id="KW-1133">Transmembrane helix</keyword>
<dbReference type="EMBL" id="PFBO01000021">
    <property type="protein sequence ID" value="PIT90711.1"/>
    <property type="molecule type" value="Genomic_DNA"/>
</dbReference>
<name>A0A2M6WD39_9BACT</name>
<organism evidence="2 3">
    <name type="scientific">Candidatus Komeilibacteria bacterium CG10_big_fil_rev_8_21_14_0_10_41_13</name>
    <dbReference type="NCBI Taxonomy" id="1974476"/>
    <lineage>
        <taxon>Bacteria</taxon>
        <taxon>Candidatus Komeiliibacteriota</taxon>
    </lineage>
</organism>
<keyword evidence="1" id="KW-0472">Membrane</keyword>
<proteinExistence type="predicted"/>
<sequence length="193" mass="22172">MLKLKNNLKGFTLTEIVSVVGLATLAVLLIYQIFIISQNAFKSGDQNLEIAQNGRIFLDRITREIRQTPEIATNLPATNNEEGFPPADEILFQNGHDTADIRYIRYFLDSQTVKRQEIAYFFTAEPETYVYWNSEDEFGDPPESSVLDEKIIAEYITDIDFYGSALTYIDVWLVKQDSDLHLFTGVWGRNTRN</sequence>
<accession>A0A2M6WD39</accession>
<comment type="caution">
    <text evidence="2">The sequence shown here is derived from an EMBL/GenBank/DDBJ whole genome shotgun (WGS) entry which is preliminary data.</text>
</comment>
<gene>
    <name evidence="2" type="ORF">COU22_00725</name>
</gene>
<evidence type="ECO:0008006" key="4">
    <source>
        <dbReference type="Google" id="ProtNLM"/>
    </source>
</evidence>
<dbReference type="AlphaFoldDB" id="A0A2M6WD39"/>
<evidence type="ECO:0000256" key="1">
    <source>
        <dbReference type="SAM" id="Phobius"/>
    </source>
</evidence>
<protein>
    <recommendedName>
        <fullName evidence="4">Prepilin-type N-terminal cleavage/methylation domain-containing protein</fullName>
    </recommendedName>
</protein>
<dbReference type="Proteomes" id="UP000230543">
    <property type="component" value="Unassembled WGS sequence"/>
</dbReference>
<evidence type="ECO:0000313" key="3">
    <source>
        <dbReference type="Proteomes" id="UP000230543"/>
    </source>
</evidence>
<evidence type="ECO:0000313" key="2">
    <source>
        <dbReference type="EMBL" id="PIT90711.1"/>
    </source>
</evidence>
<reference evidence="3" key="1">
    <citation type="submission" date="2017-09" db="EMBL/GenBank/DDBJ databases">
        <title>Depth-based differentiation of microbial function through sediment-hosted aquifers and enrichment of novel symbionts in the deep terrestrial subsurface.</title>
        <authorList>
            <person name="Probst A.J."/>
            <person name="Ladd B."/>
            <person name="Jarett J.K."/>
            <person name="Geller-Mcgrath D.E."/>
            <person name="Sieber C.M.K."/>
            <person name="Emerson J.B."/>
            <person name="Anantharaman K."/>
            <person name="Thomas B.C."/>
            <person name="Malmstrom R."/>
            <person name="Stieglmeier M."/>
            <person name="Klingl A."/>
            <person name="Woyke T."/>
            <person name="Ryan C.M."/>
            <person name="Banfield J.F."/>
        </authorList>
    </citation>
    <scope>NUCLEOTIDE SEQUENCE [LARGE SCALE GENOMIC DNA]</scope>
</reference>
<keyword evidence="1" id="KW-0812">Transmembrane</keyword>
<feature type="transmembrane region" description="Helical" evidence="1">
    <location>
        <begin position="12"/>
        <end position="34"/>
    </location>
</feature>